<accession>A0AAP2YWW6</accession>
<dbReference type="Pfam" id="PF16264">
    <property type="entry name" value="SatD"/>
    <property type="match status" value="1"/>
</dbReference>
<dbReference type="AlphaFoldDB" id="A0AAP2YWW6"/>
<comment type="caution">
    <text evidence="1">The sequence shown here is derived from an EMBL/GenBank/DDBJ whole genome shotgun (WGS) entry which is preliminary data.</text>
</comment>
<dbReference type="Proteomes" id="UP001320972">
    <property type="component" value="Unassembled WGS sequence"/>
</dbReference>
<proteinExistence type="predicted"/>
<evidence type="ECO:0000313" key="2">
    <source>
        <dbReference type="EMBL" id="MCU4971467.1"/>
    </source>
</evidence>
<evidence type="ECO:0000313" key="3">
    <source>
        <dbReference type="Proteomes" id="UP001320972"/>
    </source>
</evidence>
<reference evidence="1 3" key="1">
    <citation type="submission" date="2022-09" db="EMBL/GenBank/DDBJ databases">
        <title>Enrichment on poylsaccharides allowed isolation of novel metabolic and taxonomic groups of Haloarchaea.</title>
        <authorList>
            <person name="Sorokin D.Y."/>
            <person name="Elcheninov A.G."/>
            <person name="Khizhniak T.V."/>
            <person name="Kolganova T.V."/>
            <person name="Kublanov I.V."/>
        </authorList>
    </citation>
    <scope>NUCLEOTIDE SEQUENCE</scope>
    <source>
        <strain evidence="2 3">AArc-m2/3/4</strain>
        <strain evidence="1">AArc-xg1-1</strain>
    </source>
</reference>
<evidence type="ECO:0000313" key="1">
    <source>
        <dbReference type="EMBL" id="MCU4740399.1"/>
    </source>
</evidence>
<dbReference type="InterPro" id="IPR032580">
    <property type="entry name" value="SatD"/>
</dbReference>
<name>A0AAP2YWW6_9EURY</name>
<organism evidence="1 4">
    <name type="scientific">Natronoglomus mannanivorans</name>
    <dbReference type="NCBI Taxonomy" id="2979990"/>
    <lineage>
        <taxon>Archaea</taxon>
        <taxon>Methanobacteriati</taxon>
        <taxon>Methanobacteriota</taxon>
        <taxon>Stenosarchaea group</taxon>
        <taxon>Halobacteria</taxon>
        <taxon>Halobacteriales</taxon>
        <taxon>Natrialbaceae</taxon>
        <taxon>Natronoglomus</taxon>
    </lineage>
</organism>
<gene>
    <name evidence="2" type="ORF">OB955_01760</name>
    <name evidence="1" type="ORF">OB960_03185</name>
</gene>
<dbReference type="EMBL" id="JAOPKA010000001">
    <property type="protein sequence ID" value="MCU4740399.1"/>
    <property type="molecule type" value="Genomic_DNA"/>
</dbReference>
<protein>
    <submittedName>
        <fullName evidence="1">SatD family protein</fullName>
    </submittedName>
</protein>
<dbReference type="EMBL" id="JAOPKB010000001">
    <property type="protein sequence ID" value="MCU4971467.1"/>
    <property type="molecule type" value="Genomic_DNA"/>
</dbReference>
<evidence type="ECO:0000313" key="4">
    <source>
        <dbReference type="Proteomes" id="UP001321018"/>
    </source>
</evidence>
<dbReference type="Proteomes" id="UP001321018">
    <property type="component" value="Unassembled WGS sequence"/>
</dbReference>
<dbReference type="RefSeq" id="WP_338002232.1">
    <property type="nucleotide sequence ID" value="NZ_JAOPKA010000001.1"/>
</dbReference>
<sequence length="210" mass="23499">MTERYVLLGDVVRSREVDDRDAFRSRLETTRTVVSDTYGTDFVAGPSMLKGIDELGGVLRSIDHIYDIALEFADGLHPHPIRLAVAYGQVDVGEDETDVSQMAGEGFHRASELLESVEETGLRFDLDTGSHPLDTAVADEINLLLERREAWTDRQRQIVRSYERLGSQYTVADQLGVSQQAVSNALQSVSWPFVETVETRLRETLEVSDP</sequence>
<keyword evidence="3" id="KW-1185">Reference proteome</keyword>